<organism evidence="8 9">
    <name type="scientific">Yoonia ponticola</name>
    <dbReference type="NCBI Taxonomy" id="1524255"/>
    <lineage>
        <taxon>Bacteria</taxon>
        <taxon>Pseudomonadati</taxon>
        <taxon>Pseudomonadota</taxon>
        <taxon>Alphaproteobacteria</taxon>
        <taxon>Rhodobacterales</taxon>
        <taxon>Paracoccaceae</taxon>
        <taxon>Yoonia</taxon>
    </lineage>
</organism>
<comment type="subcellular location">
    <subcellularLocation>
        <location evidence="1">Cell membrane</location>
        <topology evidence="1">Multi-pass membrane protein</topology>
    </subcellularLocation>
</comment>
<dbReference type="InterPro" id="IPR036259">
    <property type="entry name" value="MFS_trans_sf"/>
</dbReference>
<gene>
    <name evidence="8" type="ORF">FHS72_002605</name>
</gene>
<proteinExistence type="predicted"/>
<evidence type="ECO:0000256" key="6">
    <source>
        <dbReference type="SAM" id="Phobius"/>
    </source>
</evidence>
<dbReference type="InterPro" id="IPR020846">
    <property type="entry name" value="MFS_dom"/>
</dbReference>
<dbReference type="PROSITE" id="PS50850">
    <property type="entry name" value="MFS"/>
    <property type="match status" value="1"/>
</dbReference>
<feature type="transmembrane region" description="Helical" evidence="6">
    <location>
        <begin position="95"/>
        <end position="117"/>
    </location>
</feature>
<accession>A0A7W9BMW2</accession>
<feature type="transmembrane region" description="Helical" evidence="6">
    <location>
        <begin position="43"/>
        <end position="62"/>
    </location>
</feature>
<dbReference type="Pfam" id="PF07690">
    <property type="entry name" value="MFS_1"/>
    <property type="match status" value="1"/>
</dbReference>
<dbReference type="InterPro" id="IPR050189">
    <property type="entry name" value="MFS_Efflux_Transporters"/>
</dbReference>
<name>A0A7W9BMW2_9RHOB</name>
<feature type="transmembrane region" description="Helical" evidence="6">
    <location>
        <begin position="69"/>
        <end position="89"/>
    </location>
</feature>
<sequence length="392" mass="40904">MKLGIAFLVLAYGLSQFFRAFLPVLAPDLQADIGAMPDDLATASGVWFLVFAAIQIPIGVALDRVGPKITAVVLFALGAGGGAFVFAAAQSPVHVTIAMGLIGIGCAPVLMASYFIFARTYSPAVFATLAGATIGIGSLGNLAGASPMAWAVTEFGWRETMQGLGFTSLAVAVLMWVTVKNPPMIETAHRGSIFELLKMPQLWPIFAMMLVSYAPAAGLRGLWAGPYISDMYGADVSLIGQVTLVMGLAMIAGSFAYGPLERMFRTRKWVIVGGSMMSAVALTTLALFPAPGVWASAVLLAMIGFGGTAFPLLVAHAKAFFPAHLTGRGVTLVNLFSIGGVGVAQFITAPLHTQGMAMAGGATTAYTLIFAFFLGALMCGLIAYFFATDRTD</sequence>
<keyword evidence="9" id="KW-1185">Reference proteome</keyword>
<dbReference type="SUPFAM" id="SSF103473">
    <property type="entry name" value="MFS general substrate transporter"/>
    <property type="match status" value="1"/>
</dbReference>
<evidence type="ECO:0000313" key="9">
    <source>
        <dbReference type="Proteomes" id="UP000535415"/>
    </source>
</evidence>
<dbReference type="RefSeq" id="WP_183529738.1">
    <property type="nucleotide sequence ID" value="NZ_JACIJM010000007.1"/>
</dbReference>
<feature type="transmembrane region" description="Helical" evidence="6">
    <location>
        <begin position="124"/>
        <end position="143"/>
    </location>
</feature>
<dbReference type="InterPro" id="IPR011701">
    <property type="entry name" value="MFS"/>
</dbReference>
<evidence type="ECO:0000256" key="4">
    <source>
        <dbReference type="ARBA" id="ARBA00022989"/>
    </source>
</evidence>
<keyword evidence="5 6" id="KW-0472">Membrane</keyword>
<dbReference type="Gene3D" id="1.20.1250.20">
    <property type="entry name" value="MFS general substrate transporter like domains"/>
    <property type="match status" value="2"/>
</dbReference>
<evidence type="ECO:0000256" key="5">
    <source>
        <dbReference type="ARBA" id="ARBA00023136"/>
    </source>
</evidence>
<dbReference type="PANTHER" id="PTHR43124">
    <property type="entry name" value="PURINE EFFLUX PUMP PBUE"/>
    <property type="match status" value="1"/>
</dbReference>
<feature type="domain" description="Major facilitator superfamily (MFS) profile" evidence="7">
    <location>
        <begin position="1"/>
        <end position="392"/>
    </location>
</feature>
<protein>
    <submittedName>
        <fullName evidence="8">Putative MFS family arabinose efflux permease</fullName>
    </submittedName>
</protein>
<feature type="transmembrane region" description="Helical" evidence="6">
    <location>
        <begin position="163"/>
        <end position="179"/>
    </location>
</feature>
<feature type="transmembrane region" description="Helical" evidence="6">
    <location>
        <begin position="269"/>
        <end position="288"/>
    </location>
</feature>
<evidence type="ECO:0000256" key="2">
    <source>
        <dbReference type="ARBA" id="ARBA00022475"/>
    </source>
</evidence>
<keyword evidence="2" id="KW-1003">Cell membrane</keyword>
<feature type="transmembrane region" description="Helical" evidence="6">
    <location>
        <begin position="294"/>
        <end position="317"/>
    </location>
</feature>
<dbReference type="AlphaFoldDB" id="A0A7W9BMW2"/>
<evidence type="ECO:0000256" key="1">
    <source>
        <dbReference type="ARBA" id="ARBA00004651"/>
    </source>
</evidence>
<comment type="caution">
    <text evidence="8">The sequence shown here is derived from an EMBL/GenBank/DDBJ whole genome shotgun (WGS) entry which is preliminary data.</text>
</comment>
<evidence type="ECO:0000256" key="3">
    <source>
        <dbReference type="ARBA" id="ARBA00022692"/>
    </source>
</evidence>
<feature type="transmembrane region" description="Helical" evidence="6">
    <location>
        <begin position="329"/>
        <end position="348"/>
    </location>
</feature>
<dbReference type="PANTHER" id="PTHR43124:SF3">
    <property type="entry name" value="CHLORAMPHENICOL EFFLUX PUMP RV0191"/>
    <property type="match status" value="1"/>
</dbReference>
<dbReference type="EMBL" id="JACIJM010000007">
    <property type="protein sequence ID" value="MBB5722969.1"/>
    <property type="molecule type" value="Genomic_DNA"/>
</dbReference>
<dbReference type="Proteomes" id="UP000535415">
    <property type="component" value="Unassembled WGS sequence"/>
</dbReference>
<evidence type="ECO:0000313" key="8">
    <source>
        <dbReference type="EMBL" id="MBB5722969.1"/>
    </source>
</evidence>
<dbReference type="GO" id="GO:0022857">
    <property type="term" value="F:transmembrane transporter activity"/>
    <property type="evidence" value="ECO:0007669"/>
    <property type="project" value="InterPro"/>
</dbReference>
<reference evidence="8 9" key="1">
    <citation type="submission" date="2020-08" db="EMBL/GenBank/DDBJ databases">
        <title>Genomic Encyclopedia of Type Strains, Phase IV (KMG-IV): sequencing the most valuable type-strain genomes for metagenomic binning, comparative biology and taxonomic classification.</title>
        <authorList>
            <person name="Goeker M."/>
        </authorList>
    </citation>
    <scope>NUCLEOTIDE SEQUENCE [LARGE SCALE GENOMIC DNA]</scope>
    <source>
        <strain evidence="8 9">DSM 101064</strain>
    </source>
</reference>
<feature type="transmembrane region" description="Helical" evidence="6">
    <location>
        <begin position="200"/>
        <end position="218"/>
    </location>
</feature>
<evidence type="ECO:0000259" key="7">
    <source>
        <dbReference type="PROSITE" id="PS50850"/>
    </source>
</evidence>
<feature type="transmembrane region" description="Helical" evidence="6">
    <location>
        <begin position="368"/>
        <end position="387"/>
    </location>
</feature>
<keyword evidence="4 6" id="KW-1133">Transmembrane helix</keyword>
<keyword evidence="3 6" id="KW-0812">Transmembrane</keyword>
<dbReference type="GO" id="GO:0005886">
    <property type="term" value="C:plasma membrane"/>
    <property type="evidence" value="ECO:0007669"/>
    <property type="project" value="UniProtKB-SubCell"/>
</dbReference>
<feature type="transmembrane region" description="Helical" evidence="6">
    <location>
        <begin position="238"/>
        <end position="257"/>
    </location>
</feature>